<feature type="transmembrane region" description="Helical" evidence="1">
    <location>
        <begin position="141"/>
        <end position="159"/>
    </location>
</feature>
<keyword evidence="1" id="KW-1133">Transmembrane helix</keyword>
<dbReference type="EMBL" id="AP010968">
    <property type="protein sequence ID" value="BAJ32697.1"/>
    <property type="molecule type" value="Genomic_DNA"/>
</dbReference>
<dbReference type="Proteomes" id="UP000007076">
    <property type="component" value="Chromosome"/>
</dbReference>
<dbReference type="KEGG" id="ksk:KSE_69390"/>
<dbReference type="STRING" id="452652.KSE_69390"/>
<evidence type="ECO:0000313" key="2">
    <source>
        <dbReference type="EMBL" id="BAJ32697.1"/>
    </source>
</evidence>
<dbReference type="PROSITE" id="PS51257">
    <property type="entry name" value="PROKAR_LIPOPROTEIN"/>
    <property type="match status" value="1"/>
</dbReference>
<dbReference type="PATRIC" id="fig|452652.3.peg.6967"/>
<evidence type="ECO:0000256" key="1">
    <source>
        <dbReference type="SAM" id="Phobius"/>
    </source>
</evidence>
<accession>E4N3G3</accession>
<keyword evidence="3" id="KW-1185">Reference proteome</keyword>
<keyword evidence="1" id="KW-0472">Membrane</keyword>
<protein>
    <submittedName>
        <fullName evidence="2">Uncharacterized protein</fullName>
    </submittedName>
</protein>
<feature type="transmembrane region" description="Helical" evidence="1">
    <location>
        <begin position="104"/>
        <end position="121"/>
    </location>
</feature>
<sequence length="190" mass="19881">MLMAGRQMAPEAEHLFLLLWGAVVFSACSAPALNLRDAADRMAAFRRDQYRLAGREPRNPDTFLLRAATSVLALAGAGCALAGAAGVFDVDTGVLFTRQHDLGAAAPAVLAAGPLVLWSLWLPRRSPLRTAWATRRGAARALAVLFSLTLLGTATALALGRSTLAAFAAALTGVAALLVLLSLPRRIPVT</sequence>
<feature type="transmembrane region" description="Helical" evidence="1">
    <location>
        <begin position="165"/>
        <end position="183"/>
    </location>
</feature>
<keyword evidence="1" id="KW-0812">Transmembrane</keyword>
<gene>
    <name evidence="2" type="ordered locus">KSE_69390</name>
</gene>
<dbReference type="RefSeq" id="WP_014139988.1">
    <property type="nucleotide sequence ID" value="NC_016109.1"/>
</dbReference>
<reference evidence="2 3" key="1">
    <citation type="journal article" date="2010" name="DNA Res.">
        <title>Genome sequence of Kitasatospora setae NBRC 14216T: an evolutionary snapshot of the family Streptomycetaceae.</title>
        <authorList>
            <person name="Ichikawa N."/>
            <person name="Oguchi A."/>
            <person name="Ikeda H."/>
            <person name="Ishikawa J."/>
            <person name="Kitani S."/>
            <person name="Watanabe Y."/>
            <person name="Nakamura S."/>
            <person name="Katano Y."/>
            <person name="Kishi E."/>
            <person name="Sasagawa M."/>
            <person name="Ankai A."/>
            <person name="Fukui S."/>
            <person name="Hashimoto Y."/>
            <person name="Kamata S."/>
            <person name="Otoguro M."/>
            <person name="Tanikawa S."/>
            <person name="Nihira T."/>
            <person name="Horinouchi S."/>
            <person name="Ohnishi Y."/>
            <person name="Hayakawa M."/>
            <person name="Kuzuyama T."/>
            <person name="Arisawa A."/>
            <person name="Nomoto F."/>
            <person name="Miura H."/>
            <person name="Takahashi Y."/>
            <person name="Fujita N."/>
        </authorList>
    </citation>
    <scope>NUCLEOTIDE SEQUENCE [LARGE SCALE GENOMIC DNA]</scope>
    <source>
        <strain evidence="3">ATCC 33774 / DSM 43861 / JCM 3304 / KCC A-0304 / NBRC 14216 / KM-6054</strain>
    </source>
</reference>
<evidence type="ECO:0000313" key="3">
    <source>
        <dbReference type="Proteomes" id="UP000007076"/>
    </source>
</evidence>
<name>E4N3G3_KITSK</name>
<feature type="transmembrane region" description="Helical" evidence="1">
    <location>
        <begin position="63"/>
        <end position="84"/>
    </location>
</feature>
<feature type="transmembrane region" description="Helical" evidence="1">
    <location>
        <begin position="15"/>
        <end position="35"/>
    </location>
</feature>
<dbReference type="HOGENOM" id="CLU_1426270_0_0_11"/>
<organism evidence="2 3">
    <name type="scientific">Kitasatospora setae (strain ATCC 33774 / DSM 43861 / JCM 3304 / KCC A-0304 / NBRC 14216 / KM-6054)</name>
    <name type="common">Streptomyces setae</name>
    <dbReference type="NCBI Taxonomy" id="452652"/>
    <lineage>
        <taxon>Bacteria</taxon>
        <taxon>Bacillati</taxon>
        <taxon>Actinomycetota</taxon>
        <taxon>Actinomycetes</taxon>
        <taxon>Kitasatosporales</taxon>
        <taxon>Streptomycetaceae</taxon>
        <taxon>Kitasatospora</taxon>
    </lineage>
</organism>
<dbReference type="AlphaFoldDB" id="E4N3G3"/>
<proteinExistence type="predicted"/>